<feature type="region of interest" description="Disordered" evidence="1">
    <location>
        <begin position="570"/>
        <end position="597"/>
    </location>
</feature>
<reference evidence="3 4" key="1">
    <citation type="journal article" date="2023" name="Insect Mol. Biol.">
        <title>Genome sequencing provides insights into the evolution of gene families encoding plant cell wall-degrading enzymes in longhorned beetles.</title>
        <authorList>
            <person name="Shin N.R."/>
            <person name="Okamura Y."/>
            <person name="Kirsch R."/>
            <person name="Pauchet Y."/>
        </authorList>
    </citation>
    <scope>NUCLEOTIDE SEQUENCE [LARGE SCALE GENOMIC DNA]</scope>
    <source>
        <strain evidence="3">EAD_L_NR</strain>
    </source>
</reference>
<sequence length="699" mass="78029">MDYYMVTVIIICFYLTIVLSESDLYQENATQDRLNPLNDYENADTSTRDQDKRTVFNSPNFGWAKHVGIKPSGHKYLLGYSTVDLKYTPVIRPLSVKYPGYVYGKPKVHFHIKRPVVQLRPARPVQNVAWKPALVTIKPVLPVYPHHPLVSKPSGVAHVEHVHIKPVNHVDHAHEAPHVDHVHNVPFHVDLVHPVHRYPVLAPSVSMPQAVPVSLPQPFVPVLPAPQFLPPPLFEVTKPNLGVLPLGAAPFPVAAPVPAAAPLPSIVPPPPAAVPAAGAVAIPIPAGGPIPAAATTLTDNVRKSFTININWNKNRTSANLPAAPAARPAAAPAPAPAAPPPKPAPAPAPKPAAAPAPAPPPKPAGPPTKAQLYVEYVDNNPKGQDSRERDEDEEEDSPKRIQIGLPDYSSVDYNEVKRDLANQGNNDFDHSKEKFKQEFNNFWESSPWTVEHGYRFIVPQGPVVDETPKETAKYQEIQLPKNNKVRSLKIIHNVKVYHQPAQKQTYNNVDSQNVYTNIPLQQLHIVEEEGERYVIDQHGKKVPGNINALILQYFKKKFQADAAIAREAARRAQNAIQPPKDHSKIGYPNNGESKGRDVFPGFSDEEKKRLEDHFHFFSTDNDGRDRGREQTKTFDKYADKNANRETEHHDEVEEIRSENARDEKIESENEEQKENHNENHGIPKKKRITLRMMTIIRKA</sequence>
<feature type="region of interest" description="Disordered" evidence="1">
    <location>
        <begin position="319"/>
        <end position="408"/>
    </location>
</feature>
<dbReference type="EMBL" id="JANEYG010000006">
    <property type="protein sequence ID" value="KAJ8922468.1"/>
    <property type="molecule type" value="Genomic_DNA"/>
</dbReference>
<feature type="compositionally biased region" description="Pro residues" evidence="1">
    <location>
        <begin position="331"/>
        <end position="366"/>
    </location>
</feature>
<gene>
    <name evidence="3" type="ORF">NQ315_007496</name>
</gene>
<feature type="compositionally biased region" description="Basic and acidic residues" evidence="1">
    <location>
        <begin position="633"/>
        <end position="681"/>
    </location>
</feature>
<accession>A0AAV8W7S4</accession>
<name>A0AAV8W7S4_9CUCU</name>
<feature type="signal peptide" evidence="2">
    <location>
        <begin position="1"/>
        <end position="20"/>
    </location>
</feature>
<feature type="compositionally biased region" description="Low complexity" evidence="1">
    <location>
        <begin position="321"/>
        <end position="330"/>
    </location>
</feature>
<dbReference type="AlphaFoldDB" id="A0AAV8W7S4"/>
<feature type="region of interest" description="Disordered" evidence="1">
    <location>
        <begin position="633"/>
        <end position="693"/>
    </location>
</feature>
<evidence type="ECO:0000313" key="3">
    <source>
        <dbReference type="EMBL" id="KAJ8922468.1"/>
    </source>
</evidence>
<organism evidence="3 4">
    <name type="scientific">Exocentrus adspersus</name>
    <dbReference type="NCBI Taxonomy" id="1586481"/>
    <lineage>
        <taxon>Eukaryota</taxon>
        <taxon>Metazoa</taxon>
        <taxon>Ecdysozoa</taxon>
        <taxon>Arthropoda</taxon>
        <taxon>Hexapoda</taxon>
        <taxon>Insecta</taxon>
        <taxon>Pterygota</taxon>
        <taxon>Neoptera</taxon>
        <taxon>Endopterygota</taxon>
        <taxon>Coleoptera</taxon>
        <taxon>Polyphaga</taxon>
        <taxon>Cucujiformia</taxon>
        <taxon>Chrysomeloidea</taxon>
        <taxon>Cerambycidae</taxon>
        <taxon>Lamiinae</taxon>
        <taxon>Acanthocinini</taxon>
        <taxon>Exocentrus</taxon>
    </lineage>
</organism>
<feature type="chain" id="PRO_5043776362" evidence="2">
    <location>
        <begin position="21"/>
        <end position="699"/>
    </location>
</feature>
<keyword evidence="4" id="KW-1185">Reference proteome</keyword>
<proteinExistence type="predicted"/>
<evidence type="ECO:0000313" key="4">
    <source>
        <dbReference type="Proteomes" id="UP001159042"/>
    </source>
</evidence>
<comment type="caution">
    <text evidence="3">The sequence shown here is derived from an EMBL/GenBank/DDBJ whole genome shotgun (WGS) entry which is preliminary data.</text>
</comment>
<evidence type="ECO:0000256" key="1">
    <source>
        <dbReference type="SAM" id="MobiDB-lite"/>
    </source>
</evidence>
<dbReference type="Proteomes" id="UP001159042">
    <property type="component" value="Unassembled WGS sequence"/>
</dbReference>
<protein>
    <submittedName>
        <fullName evidence="3">Uncharacterized protein</fullName>
    </submittedName>
</protein>
<evidence type="ECO:0000256" key="2">
    <source>
        <dbReference type="SAM" id="SignalP"/>
    </source>
</evidence>
<keyword evidence="2" id="KW-0732">Signal</keyword>